<name>A0A8J5H024_ZINOF</name>
<comment type="caution">
    <text evidence="5">The sequence shown here is derived from an EMBL/GenBank/DDBJ whole genome shotgun (WGS) entry which is preliminary data.</text>
</comment>
<reference evidence="5 6" key="1">
    <citation type="submission" date="2020-08" db="EMBL/GenBank/DDBJ databases">
        <title>Plant Genome Project.</title>
        <authorList>
            <person name="Zhang R.-G."/>
        </authorList>
    </citation>
    <scope>NUCLEOTIDE SEQUENCE [LARGE SCALE GENOMIC DNA]</scope>
    <source>
        <tissue evidence="5">Rhizome</tissue>
    </source>
</reference>
<dbReference type="EMBL" id="JACMSC010000008">
    <property type="protein sequence ID" value="KAG6512484.1"/>
    <property type="molecule type" value="Genomic_DNA"/>
</dbReference>
<comment type="similarity">
    <text evidence="1">Belongs to the WEB family.</text>
</comment>
<dbReference type="Pfam" id="PF05701">
    <property type="entry name" value="WEMBL"/>
    <property type="match status" value="1"/>
</dbReference>
<dbReference type="PANTHER" id="PTHR23160:SF20">
    <property type="entry name" value="OS02G0439200 PROTEIN"/>
    <property type="match status" value="1"/>
</dbReference>
<evidence type="ECO:0000313" key="5">
    <source>
        <dbReference type="EMBL" id="KAG6512484.1"/>
    </source>
</evidence>
<keyword evidence="6" id="KW-1185">Reference proteome</keyword>
<dbReference type="InterPro" id="IPR008545">
    <property type="entry name" value="Web"/>
</dbReference>
<dbReference type="AlphaFoldDB" id="A0A8J5H024"/>
<protein>
    <recommendedName>
        <fullName evidence="7">WEB family protein</fullName>
    </recommendedName>
</protein>
<evidence type="ECO:0000256" key="2">
    <source>
        <dbReference type="ARBA" id="ARBA00023054"/>
    </source>
</evidence>
<feature type="compositionally biased region" description="Low complexity" evidence="4">
    <location>
        <begin position="34"/>
        <end position="45"/>
    </location>
</feature>
<organism evidence="5 6">
    <name type="scientific">Zingiber officinale</name>
    <name type="common">Ginger</name>
    <name type="synonym">Amomum zingiber</name>
    <dbReference type="NCBI Taxonomy" id="94328"/>
    <lineage>
        <taxon>Eukaryota</taxon>
        <taxon>Viridiplantae</taxon>
        <taxon>Streptophyta</taxon>
        <taxon>Embryophyta</taxon>
        <taxon>Tracheophyta</taxon>
        <taxon>Spermatophyta</taxon>
        <taxon>Magnoliopsida</taxon>
        <taxon>Liliopsida</taxon>
        <taxon>Zingiberales</taxon>
        <taxon>Zingiberaceae</taxon>
        <taxon>Zingiber</taxon>
    </lineage>
</organism>
<accession>A0A8J5H024</accession>
<evidence type="ECO:0008006" key="7">
    <source>
        <dbReference type="Google" id="ProtNLM"/>
    </source>
</evidence>
<evidence type="ECO:0000256" key="4">
    <source>
        <dbReference type="SAM" id="MobiDB-lite"/>
    </source>
</evidence>
<proteinExistence type="inferred from homology"/>
<evidence type="ECO:0000256" key="3">
    <source>
        <dbReference type="SAM" id="Coils"/>
    </source>
</evidence>
<dbReference type="PANTHER" id="PTHR23160">
    <property type="entry name" value="SYNAPTONEMAL COMPLEX PROTEIN-RELATED"/>
    <property type="match status" value="1"/>
</dbReference>
<feature type="coiled-coil region" evidence="3">
    <location>
        <begin position="302"/>
        <end position="641"/>
    </location>
</feature>
<evidence type="ECO:0000256" key="1">
    <source>
        <dbReference type="ARBA" id="ARBA00005485"/>
    </source>
</evidence>
<evidence type="ECO:0000313" key="6">
    <source>
        <dbReference type="Proteomes" id="UP000734854"/>
    </source>
</evidence>
<dbReference type="GO" id="GO:0007131">
    <property type="term" value="P:reciprocal meiotic recombination"/>
    <property type="evidence" value="ECO:0007669"/>
    <property type="project" value="TreeGrafter"/>
</dbReference>
<sequence>MLSSKARSSIPDALNGKPPSSTTTRVGKVAGNGSTTKSDSTSPSSVAKLSSPLPKSHTFDRFSTSPKLHALLERSSKAVDSKTTIKSSMSSHSSPAVKPRPSVDRSPISVDSKPTIKTTFSLDKPQRSSSRGTELQAKLDALEEELLKAKKELSHAEQEKIRITGDLLEATRLASKANEKLQEAIISKDSAEKSLEIQKFRTDELEQMSIEAAQKMEAAHQEELASIQDQRAMDISALLSMTNELQKVKLDLANVTDEKDAALREADGANKTARSNSEKVKTLSKEMSRLKSLLDSKLDNMNKEAGERIKKLNADTNALQVELERAKTAEEKLPEMEALVGQLRMEITDAKKATADASKEVGELKEAVTLLETKLKEADQSKKSATESLETAREKIQECTTLLQDAETEIADLKRKVKHMEIEVANCKIGLKDSERKLYLSEEEVMSLSETVTVLKDEVKKLEEEKLQALDKDKAAAFGIEKLLKEKDKLNDELKTSKDEVETLKKAMEDLVSALHDKSSEARENQERLLAVQTDMDDSRVQIEQLNSAFKNTEERYEVMLDEARYEIVCLKKNIEKFETGMDNYNAELGAKELKFINDIKKFENEVASLKIEMEKVLTSLNAAEREAQAAKADGAEMTSKLKQAESAAAAAYQATEDAKTETLGLKERLLDKENELQSIAQENADLQIKETAALQKIKELSLLLEETMAKKTDVKIELLENENEHDTLPIIISQDGPKMNEENDKGNYNDDEEDHTDAMPKDFKSEKDHETETDDDDDESRIHNYYGSLEQTNSMAESIGPGIHSFSNIQQHPKKKNGMLHKFGHLLKRGSQKDKSHK</sequence>
<dbReference type="Proteomes" id="UP000734854">
    <property type="component" value="Unassembled WGS sequence"/>
</dbReference>
<feature type="compositionally biased region" description="Basic and acidic residues" evidence="4">
    <location>
        <begin position="70"/>
        <end position="80"/>
    </location>
</feature>
<feature type="compositionally biased region" description="Polar residues" evidence="4">
    <location>
        <begin position="115"/>
        <end position="133"/>
    </location>
</feature>
<feature type="compositionally biased region" description="Low complexity" evidence="4">
    <location>
        <begin position="81"/>
        <end position="94"/>
    </location>
</feature>
<dbReference type="OrthoDB" id="6350175at2759"/>
<feature type="compositionally biased region" description="Basic and acidic residues" evidence="4">
    <location>
        <begin position="757"/>
        <end position="771"/>
    </location>
</feature>
<feature type="compositionally biased region" description="Basic and acidic residues" evidence="4">
    <location>
        <begin position="739"/>
        <end position="749"/>
    </location>
</feature>
<gene>
    <name evidence="5" type="ORF">ZIOFF_030596</name>
</gene>
<feature type="region of interest" description="Disordered" evidence="4">
    <location>
        <begin position="728"/>
        <end position="820"/>
    </location>
</feature>
<feature type="region of interest" description="Disordered" evidence="4">
    <location>
        <begin position="1"/>
        <end position="135"/>
    </location>
</feature>
<keyword evidence="2 3" id="KW-0175">Coiled coil</keyword>